<dbReference type="PANTHER" id="PTHR24148:SF73">
    <property type="entry name" value="HET DOMAIN PROTEIN (AFU_ORTHOLOGUE AFUA_8G01020)"/>
    <property type="match status" value="1"/>
</dbReference>
<keyword evidence="2" id="KW-0472">Membrane</keyword>
<gene>
    <name evidence="4" type="ORF">L207DRAFT_503063</name>
</gene>
<evidence type="ECO:0000313" key="4">
    <source>
        <dbReference type="EMBL" id="PMD30265.1"/>
    </source>
</evidence>
<proteinExistence type="predicted"/>
<sequence>MPEFKYSPFDCPNCQIRVVDLHPPSGALVPHQQVQQQDLRCSVRTINLDDDLKYTALSYTWGSPDRPARLIVDTGGVNQGESAIKITKSLETALLQLRESTKITLWIDQLCINQDDVDEKSKQVPLMKIIYKKAIDVLVWLGPATHESDHLLQILDEIGKQATKAERLYGGNSTLALTQTYNVTLFKLRKRHSLGRKFIIPAESLRAFVNLDWWTRVWVVQEISVATSVRFACGAQRITYERLRNALRFYSFHIWRQSTWVQSRHWLVNLIAIRAVLALQKAPYDSPASQMLASSYRFKVSTNGHDLLSILELSHVVRDPNLGYKLEATNNRDKIYGLLGLAKDKLGIEINYDKSVSEVYVDAARALLKHGHVDILWYCQFPKSKENSSKLPSWTPDWSNKSHIQMPYGSGFSPTSRPFATSGEKKAVAKLVEHEELHIKLKGVFVDEVVVIGQLWGQTPGFESNQTELKHSDIFSRKGLQLKTATPFLEELNLFFDQARDILSGPDPETIEEARWRTPIGDKEMEDNAGGTRRATSQSRESYIEIRRRIQIEKNRPVPTRKAPQKRRFTLLRVLGFLLWTFVRFLFRRLLKLLLRKKEESRRNDSFAFPDGRGGNSYMNSMRQMYGRRPFRTKYGYVGLGPAGMTEEDIVCIFYGAQVPYVLRPDGNNQFQLVGEAYIHGIMDGEYLKTGREETEFTLY</sequence>
<dbReference type="InterPro" id="IPR052895">
    <property type="entry name" value="HetReg/Transcr_Mod"/>
</dbReference>
<dbReference type="InterPro" id="IPR010730">
    <property type="entry name" value="HET"/>
</dbReference>
<dbReference type="AlphaFoldDB" id="A0A2J6QVI1"/>
<evidence type="ECO:0000256" key="2">
    <source>
        <dbReference type="SAM" id="Phobius"/>
    </source>
</evidence>
<evidence type="ECO:0000256" key="1">
    <source>
        <dbReference type="SAM" id="MobiDB-lite"/>
    </source>
</evidence>
<dbReference type="OrthoDB" id="2157530at2759"/>
<dbReference type="Proteomes" id="UP000235786">
    <property type="component" value="Unassembled WGS sequence"/>
</dbReference>
<reference evidence="4 5" key="1">
    <citation type="submission" date="2016-04" db="EMBL/GenBank/DDBJ databases">
        <title>A degradative enzymes factory behind the ericoid mycorrhizal symbiosis.</title>
        <authorList>
            <consortium name="DOE Joint Genome Institute"/>
            <person name="Martino E."/>
            <person name="Morin E."/>
            <person name="Grelet G."/>
            <person name="Kuo A."/>
            <person name="Kohler A."/>
            <person name="Daghino S."/>
            <person name="Barry K."/>
            <person name="Choi C."/>
            <person name="Cichocki N."/>
            <person name="Clum A."/>
            <person name="Copeland A."/>
            <person name="Hainaut M."/>
            <person name="Haridas S."/>
            <person name="Labutti K."/>
            <person name="Lindquist E."/>
            <person name="Lipzen A."/>
            <person name="Khouja H.-R."/>
            <person name="Murat C."/>
            <person name="Ohm R."/>
            <person name="Olson A."/>
            <person name="Spatafora J."/>
            <person name="Veneault-Fourrey C."/>
            <person name="Henrissat B."/>
            <person name="Grigoriev I."/>
            <person name="Martin F."/>
            <person name="Perotto S."/>
        </authorList>
    </citation>
    <scope>NUCLEOTIDE SEQUENCE [LARGE SCALE GENOMIC DNA]</scope>
    <source>
        <strain evidence="4 5">F</strain>
    </source>
</reference>
<dbReference type="EMBL" id="KZ613968">
    <property type="protein sequence ID" value="PMD30265.1"/>
    <property type="molecule type" value="Genomic_DNA"/>
</dbReference>
<keyword evidence="2" id="KW-1133">Transmembrane helix</keyword>
<protein>
    <submittedName>
        <fullName evidence="4">HET-domain-containing protein</fullName>
    </submittedName>
</protein>
<feature type="region of interest" description="Disordered" evidence="1">
    <location>
        <begin position="522"/>
        <end position="541"/>
    </location>
</feature>
<name>A0A2J6QVI1_HYAVF</name>
<feature type="transmembrane region" description="Helical" evidence="2">
    <location>
        <begin position="569"/>
        <end position="587"/>
    </location>
</feature>
<dbReference type="Pfam" id="PF06985">
    <property type="entry name" value="HET"/>
    <property type="match status" value="1"/>
</dbReference>
<evidence type="ECO:0000259" key="3">
    <source>
        <dbReference type="Pfam" id="PF06985"/>
    </source>
</evidence>
<keyword evidence="5" id="KW-1185">Reference proteome</keyword>
<dbReference type="Pfam" id="PF26639">
    <property type="entry name" value="Het-6_barrel"/>
    <property type="match status" value="1"/>
</dbReference>
<accession>A0A2J6QVI1</accession>
<feature type="domain" description="Heterokaryon incompatibility" evidence="3">
    <location>
        <begin position="54"/>
        <end position="222"/>
    </location>
</feature>
<evidence type="ECO:0000313" key="5">
    <source>
        <dbReference type="Proteomes" id="UP000235786"/>
    </source>
</evidence>
<organism evidence="4 5">
    <name type="scientific">Hyaloscypha variabilis (strain UAMH 11265 / GT02V1 / F)</name>
    <name type="common">Meliniomyces variabilis</name>
    <dbReference type="NCBI Taxonomy" id="1149755"/>
    <lineage>
        <taxon>Eukaryota</taxon>
        <taxon>Fungi</taxon>
        <taxon>Dikarya</taxon>
        <taxon>Ascomycota</taxon>
        <taxon>Pezizomycotina</taxon>
        <taxon>Leotiomycetes</taxon>
        <taxon>Helotiales</taxon>
        <taxon>Hyaloscyphaceae</taxon>
        <taxon>Hyaloscypha</taxon>
        <taxon>Hyaloscypha variabilis</taxon>
    </lineage>
</organism>
<keyword evidence="2" id="KW-0812">Transmembrane</keyword>
<dbReference type="PANTHER" id="PTHR24148">
    <property type="entry name" value="ANKYRIN REPEAT DOMAIN-CONTAINING PROTEIN 39 HOMOLOG-RELATED"/>
    <property type="match status" value="1"/>
</dbReference>